<dbReference type="EMBL" id="JACEIK010002328">
    <property type="protein sequence ID" value="MCD9560490.1"/>
    <property type="molecule type" value="Genomic_DNA"/>
</dbReference>
<dbReference type="Proteomes" id="UP000823775">
    <property type="component" value="Unassembled WGS sequence"/>
</dbReference>
<organism evidence="1 2">
    <name type="scientific">Datura stramonium</name>
    <name type="common">Jimsonweed</name>
    <name type="synonym">Common thornapple</name>
    <dbReference type="NCBI Taxonomy" id="4076"/>
    <lineage>
        <taxon>Eukaryota</taxon>
        <taxon>Viridiplantae</taxon>
        <taxon>Streptophyta</taxon>
        <taxon>Embryophyta</taxon>
        <taxon>Tracheophyta</taxon>
        <taxon>Spermatophyta</taxon>
        <taxon>Magnoliopsida</taxon>
        <taxon>eudicotyledons</taxon>
        <taxon>Gunneridae</taxon>
        <taxon>Pentapetalae</taxon>
        <taxon>asterids</taxon>
        <taxon>lamiids</taxon>
        <taxon>Solanales</taxon>
        <taxon>Solanaceae</taxon>
        <taxon>Solanoideae</taxon>
        <taxon>Datureae</taxon>
        <taxon>Datura</taxon>
    </lineage>
</organism>
<proteinExistence type="predicted"/>
<comment type="caution">
    <text evidence="1">The sequence shown here is derived from an EMBL/GenBank/DDBJ whole genome shotgun (WGS) entry which is preliminary data.</text>
</comment>
<feature type="non-terminal residue" evidence="1">
    <location>
        <position position="1"/>
    </location>
</feature>
<keyword evidence="2" id="KW-1185">Reference proteome</keyword>
<accession>A0ABS8UPS0</accession>
<reference evidence="1 2" key="1">
    <citation type="journal article" date="2021" name="BMC Genomics">
        <title>Datura genome reveals duplications of psychoactive alkaloid biosynthetic genes and high mutation rate following tissue culture.</title>
        <authorList>
            <person name="Rajewski A."/>
            <person name="Carter-House D."/>
            <person name="Stajich J."/>
            <person name="Litt A."/>
        </authorList>
    </citation>
    <scope>NUCLEOTIDE SEQUENCE [LARGE SCALE GENOMIC DNA]</scope>
    <source>
        <strain evidence="1">AR-01</strain>
    </source>
</reference>
<name>A0ABS8UPS0_DATST</name>
<evidence type="ECO:0000313" key="1">
    <source>
        <dbReference type="EMBL" id="MCD9560490.1"/>
    </source>
</evidence>
<gene>
    <name evidence="1" type="ORF">HAX54_019176</name>
</gene>
<protein>
    <submittedName>
        <fullName evidence="1">Uncharacterized protein</fullName>
    </submittedName>
</protein>
<evidence type="ECO:0000313" key="2">
    <source>
        <dbReference type="Proteomes" id="UP000823775"/>
    </source>
</evidence>
<sequence>DGPSIDNLIKSWNNGISKVWSEVKATFPKDKRIVAAPPARYLKNIFMDVNEEDDYVSMILPSAQASVHGHQLKWKTHFWALETFAALLLPKSCHQYHVACATTLRRQCLVPANVHKKAHIAPAHAQELGRVLPANAQGSWAPRTWPCTIVAARRTQGFPGNSEPSNDSLDDPMGHPEWLLNGVQKRFRSISVIVKGCNDLWWKVMTCGIDPLEGLQKL</sequence>